<evidence type="ECO:0000313" key="2">
    <source>
        <dbReference type="EMBL" id="SPY47680.1"/>
    </source>
</evidence>
<feature type="transmembrane region" description="Helical" evidence="1">
    <location>
        <begin position="117"/>
        <end position="137"/>
    </location>
</feature>
<dbReference type="Proteomes" id="UP000250070">
    <property type="component" value="Unassembled WGS sequence"/>
</dbReference>
<proteinExistence type="predicted"/>
<keyword evidence="1" id="KW-0812">Transmembrane</keyword>
<dbReference type="AlphaFoldDB" id="A0A2X1XX53"/>
<accession>A0A2X1XX53</accession>
<evidence type="ECO:0000313" key="3">
    <source>
        <dbReference type="Proteomes" id="UP000250070"/>
    </source>
</evidence>
<keyword evidence="1" id="KW-1133">Transmembrane helix</keyword>
<reference evidence="2 3" key="1">
    <citation type="submission" date="2018-06" db="EMBL/GenBank/DDBJ databases">
        <authorList>
            <consortium name="Pathogen Informatics"/>
            <person name="Doyle S."/>
        </authorList>
    </citation>
    <scope>NUCLEOTIDE SEQUENCE [LARGE SCALE GENOMIC DNA]</scope>
    <source>
        <strain evidence="2 3">NCTC13076</strain>
    </source>
</reference>
<evidence type="ECO:0000256" key="1">
    <source>
        <dbReference type="SAM" id="Phobius"/>
    </source>
</evidence>
<dbReference type="EMBL" id="UATM01000032">
    <property type="protein sequence ID" value="SPY47680.1"/>
    <property type="molecule type" value="Genomic_DNA"/>
</dbReference>
<protein>
    <submittedName>
        <fullName evidence="2">Uncharacterized protein</fullName>
    </submittedName>
</protein>
<feature type="transmembrane region" description="Helical" evidence="1">
    <location>
        <begin position="149"/>
        <end position="177"/>
    </location>
</feature>
<dbReference type="RefSeq" id="WP_112889807.1">
    <property type="nucleotide sequence ID" value="NZ_CP068103.1"/>
</dbReference>
<organism evidence="2 3">
    <name type="scientific">Peptoniphilus harei</name>
    <dbReference type="NCBI Taxonomy" id="54005"/>
    <lineage>
        <taxon>Bacteria</taxon>
        <taxon>Bacillati</taxon>
        <taxon>Bacillota</taxon>
        <taxon>Tissierellia</taxon>
        <taxon>Tissierellales</taxon>
        <taxon>Peptoniphilaceae</taxon>
        <taxon>Peptoniphilus</taxon>
    </lineage>
</organism>
<gene>
    <name evidence="2" type="ORF">NCTC13076_01092</name>
</gene>
<sequence>MKERESIKNNTVEKANYNEKYKKIINFIINCRIFIFLTKILTAINELNTGVPCKLAHDKVKDLKYYDTDEILEYVTVNYTDSKNFKNINKEKLVEDLISFKTYKVDIEVSSQSVDRITGFLSILATSVSIILAYLLAALEHSTGQDSGFIVRNIIFLILIIILIVLFYSPVVVSIFLRNSKHNKLKVINHAIYILEAIKEDIVEVPETRNFDVNVDYLIDKKSETRDYAIKVTEILDNKSK</sequence>
<name>A0A2X1XX53_9FIRM</name>
<keyword evidence="1" id="KW-0472">Membrane</keyword>
<dbReference type="GeneID" id="83862578"/>